<dbReference type="GO" id="GO:0032993">
    <property type="term" value="C:protein-DNA complex"/>
    <property type="evidence" value="ECO:0007669"/>
    <property type="project" value="TreeGrafter"/>
</dbReference>
<gene>
    <name evidence="6" type="ORF">J4573_16985</name>
</gene>
<dbReference type="AlphaFoldDB" id="A0A939PHT5"/>
<dbReference type="Pfam" id="PF03466">
    <property type="entry name" value="LysR_substrate"/>
    <property type="match status" value="1"/>
</dbReference>
<dbReference type="PANTHER" id="PTHR30346:SF29">
    <property type="entry name" value="LYSR SUBSTRATE-BINDING"/>
    <property type="match status" value="1"/>
</dbReference>
<dbReference type="EMBL" id="JAGEOJ010000006">
    <property type="protein sequence ID" value="MBO2448801.1"/>
    <property type="molecule type" value="Genomic_DNA"/>
</dbReference>
<name>A0A939PHT5_9ACTN</name>
<sequence>MLRVVHRQGTITAAAEVLHLTPSAVSHHMRELSRELKIPLLEPQGRRVRLTQAAHVLLGHADTLLSQWEQTLADLDSHRAGETGPLRMAGFTTAAAGLLAPAAGRLKTTHPDLRVLVRECDTDVSLELLLAGEADLAIIEPTEEAPPPGDPRFDQRPLLHEPLDLAVPAGHPLAGSGAVTLEDVADEAWIVSDPDGCDHKRQLMVHCSAAGFTPRIEHEATTWTVIWSLVANGMGVSLIPRLIDGLQLPGVVRVPLTGESRPTRRLLTCVRRGSREHPVIAMGVRALQDVIDGSPAVAA</sequence>
<dbReference type="InterPro" id="IPR000847">
    <property type="entry name" value="LysR_HTH_N"/>
</dbReference>
<dbReference type="InterPro" id="IPR005119">
    <property type="entry name" value="LysR_subst-bd"/>
</dbReference>
<dbReference type="GO" id="GO:0003677">
    <property type="term" value="F:DNA binding"/>
    <property type="evidence" value="ECO:0007669"/>
    <property type="project" value="UniProtKB-KW"/>
</dbReference>
<evidence type="ECO:0000256" key="1">
    <source>
        <dbReference type="ARBA" id="ARBA00009437"/>
    </source>
</evidence>
<dbReference type="InterPro" id="IPR036388">
    <property type="entry name" value="WH-like_DNA-bd_sf"/>
</dbReference>
<evidence type="ECO:0000313" key="6">
    <source>
        <dbReference type="EMBL" id="MBO2448801.1"/>
    </source>
</evidence>
<dbReference type="InterPro" id="IPR036390">
    <property type="entry name" value="WH_DNA-bd_sf"/>
</dbReference>
<keyword evidence="2" id="KW-0805">Transcription regulation</keyword>
<dbReference type="Gene3D" id="3.40.190.10">
    <property type="entry name" value="Periplasmic binding protein-like II"/>
    <property type="match status" value="2"/>
</dbReference>
<dbReference type="PROSITE" id="PS50931">
    <property type="entry name" value="HTH_LYSR"/>
    <property type="match status" value="1"/>
</dbReference>
<evidence type="ECO:0000256" key="3">
    <source>
        <dbReference type="ARBA" id="ARBA00023125"/>
    </source>
</evidence>
<comment type="similarity">
    <text evidence="1">Belongs to the LysR transcriptional regulatory family.</text>
</comment>
<proteinExistence type="inferred from homology"/>
<dbReference type="Pfam" id="PF00126">
    <property type="entry name" value="HTH_1"/>
    <property type="match status" value="1"/>
</dbReference>
<keyword evidence="4" id="KW-0804">Transcription</keyword>
<organism evidence="6 7">
    <name type="scientific">Actinomadura barringtoniae</name>
    <dbReference type="NCBI Taxonomy" id="1427535"/>
    <lineage>
        <taxon>Bacteria</taxon>
        <taxon>Bacillati</taxon>
        <taxon>Actinomycetota</taxon>
        <taxon>Actinomycetes</taxon>
        <taxon>Streptosporangiales</taxon>
        <taxon>Thermomonosporaceae</taxon>
        <taxon>Actinomadura</taxon>
    </lineage>
</organism>
<dbReference type="CDD" id="cd08423">
    <property type="entry name" value="PBP2_LTTR_like_6"/>
    <property type="match status" value="1"/>
</dbReference>
<dbReference type="Proteomes" id="UP000669179">
    <property type="component" value="Unassembled WGS sequence"/>
</dbReference>
<evidence type="ECO:0000313" key="7">
    <source>
        <dbReference type="Proteomes" id="UP000669179"/>
    </source>
</evidence>
<keyword evidence="7" id="KW-1185">Reference proteome</keyword>
<evidence type="ECO:0000259" key="5">
    <source>
        <dbReference type="PROSITE" id="PS50931"/>
    </source>
</evidence>
<dbReference type="SUPFAM" id="SSF53850">
    <property type="entry name" value="Periplasmic binding protein-like II"/>
    <property type="match status" value="1"/>
</dbReference>
<evidence type="ECO:0000256" key="2">
    <source>
        <dbReference type="ARBA" id="ARBA00023015"/>
    </source>
</evidence>
<dbReference type="Gene3D" id="1.10.10.10">
    <property type="entry name" value="Winged helix-like DNA-binding domain superfamily/Winged helix DNA-binding domain"/>
    <property type="match status" value="1"/>
</dbReference>
<keyword evidence="3" id="KW-0238">DNA-binding</keyword>
<accession>A0A939PHT5</accession>
<evidence type="ECO:0000256" key="4">
    <source>
        <dbReference type="ARBA" id="ARBA00023163"/>
    </source>
</evidence>
<protein>
    <submittedName>
        <fullName evidence="6">LysR family transcriptional regulator</fullName>
    </submittedName>
</protein>
<reference evidence="6" key="1">
    <citation type="submission" date="2021-03" db="EMBL/GenBank/DDBJ databases">
        <authorList>
            <person name="Kanchanasin P."/>
            <person name="Saeng-In P."/>
            <person name="Phongsopitanun W."/>
            <person name="Yuki M."/>
            <person name="Kudo T."/>
            <person name="Ohkuma M."/>
            <person name="Tanasupawat S."/>
        </authorList>
    </citation>
    <scope>NUCLEOTIDE SEQUENCE</scope>
    <source>
        <strain evidence="6">GKU 128</strain>
    </source>
</reference>
<comment type="caution">
    <text evidence="6">The sequence shown here is derived from an EMBL/GenBank/DDBJ whole genome shotgun (WGS) entry which is preliminary data.</text>
</comment>
<dbReference type="SUPFAM" id="SSF46785">
    <property type="entry name" value="Winged helix' DNA-binding domain"/>
    <property type="match status" value="1"/>
</dbReference>
<dbReference type="GO" id="GO:0003700">
    <property type="term" value="F:DNA-binding transcription factor activity"/>
    <property type="evidence" value="ECO:0007669"/>
    <property type="project" value="InterPro"/>
</dbReference>
<feature type="domain" description="HTH lysR-type" evidence="5">
    <location>
        <begin position="1"/>
        <end position="51"/>
    </location>
</feature>
<dbReference type="PANTHER" id="PTHR30346">
    <property type="entry name" value="TRANSCRIPTIONAL DUAL REGULATOR HCAR-RELATED"/>
    <property type="match status" value="1"/>
</dbReference>